<keyword evidence="2" id="KW-0285">Flavoprotein</keyword>
<dbReference type="InterPro" id="IPR025650">
    <property type="entry name" value="Alkyl-DHAP_Synthase"/>
</dbReference>
<dbReference type="Gene3D" id="3.30.465.10">
    <property type="match status" value="1"/>
</dbReference>
<organism evidence="6">
    <name type="scientific">freshwater metagenome</name>
    <dbReference type="NCBI Taxonomy" id="449393"/>
    <lineage>
        <taxon>unclassified sequences</taxon>
        <taxon>metagenomes</taxon>
        <taxon>ecological metagenomes</taxon>
    </lineage>
</organism>
<dbReference type="EMBL" id="CAFAAG010000094">
    <property type="protein sequence ID" value="CAB4797955.1"/>
    <property type="molecule type" value="Genomic_DNA"/>
</dbReference>
<dbReference type="InterPro" id="IPR016164">
    <property type="entry name" value="FAD-linked_Oxase-like_C"/>
</dbReference>
<dbReference type="SUPFAM" id="SSF55103">
    <property type="entry name" value="FAD-linked oxidases, C-terminal domain"/>
    <property type="match status" value="1"/>
</dbReference>
<dbReference type="GO" id="GO:0008610">
    <property type="term" value="P:lipid biosynthetic process"/>
    <property type="evidence" value="ECO:0007669"/>
    <property type="project" value="InterPro"/>
</dbReference>
<reference evidence="6" key="1">
    <citation type="submission" date="2020-05" db="EMBL/GenBank/DDBJ databases">
        <authorList>
            <person name="Chiriac C."/>
            <person name="Salcher M."/>
            <person name="Ghai R."/>
            <person name="Kavagutti S V."/>
        </authorList>
    </citation>
    <scope>NUCLEOTIDE SEQUENCE</scope>
</reference>
<dbReference type="InterPro" id="IPR016171">
    <property type="entry name" value="Vanillyl_alc_oxidase_C-sub2"/>
</dbReference>
<dbReference type="PANTHER" id="PTHR46568:SF1">
    <property type="entry name" value="ALKYLDIHYDROXYACETONEPHOSPHATE SYNTHASE, PEROXISOMAL"/>
    <property type="match status" value="1"/>
</dbReference>
<evidence type="ECO:0000256" key="1">
    <source>
        <dbReference type="ARBA" id="ARBA00008000"/>
    </source>
</evidence>
<feature type="region of interest" description="Disordered" evidence="4">
    <location>
        <begin position="481"/>
        <end position="501"/>
    </location>
</feature>
<dbReference type="Gene3D" id="3.30.300.330">
    <property type="match status" value="1"/>
</dbReference>
<protein>
    <submittedName>
        <fullName evidence="6">Unannotated protein</fullName>
    </submittedName>
</protein>
<dbReference type="PROSITE" id="PS51387">
    <property type="entry name" value="FAD_PCMH"/>
    <property type="match status" value="1"/>
</dbReference>
<keyword evidence="3" id="KW-0274">FAD</keyword>
<gene>
    <name evidence="6" type="ORF">UFOPK2975_01086</name>
</gene>
<proteinExistence type="inferred from homology"/>
<dbReference type="PANTHER" id="PTHR46568">
    <property type="entry name" value="ALKYLDIHYDROXYACETONEPHOSPHATE SYNTHASE, PEROXISOMAL"/>
    <property type="match status" value="1"/>
</dbReference>
<evidence type="ECO:0000313" key="6">
    <source>
        <dbReference type="EMBL" id="CAB4797955.1"/>
    </source>
</evidence>
<dbReference type="Gene3D" id="3.30.70.3450">
    <property type="match status" value="1"/>
</dbReference>
<dbReference type="InterPro" id="IPR016167">
    <property type="entry name" value="FAD-bd_PCMH_sub1"/>
</dbReference>
<dbReference type="GO" id="GO:0071949">
    <property type="term" value="F:FAD binding"/>
    <property type="evidence" value="ECO:0007669"/>
    <property type="project" value="InterPro"/>
</dbReference>
<dbReference type="InterPro" id="IPR006094">
    <property type="entry name" value="Oxid_FAD_bind_N"/>
</dbReference>
<sequence>MTQATDPIEFVGQSSPIQERFIEVPTENLSPDLIAQLSAICAVSTEDQDLADHGRDWWPLAMHWAMQGKTPRKPHAVCRPTSTEQVVSIVTFCNENRIPLTVSAGRSGVCGAAIPVYGGVVLDTCLLASIVSVDKVSGVVEVLPGMFGPDFENELRDKHGVTVGHFPQSFDISTVGGWVACRGAGQYSTRYGKIEDMVVGLEVVLANGTVVYTGTEPAGANGPDLTSLFVGSEGTLGVITRVWLRSHPLPTTQQRAAYLFPTFIDGINTCRAAVQHGATPAVLRLYDADESKRSHGTDGKQCTLLVLDEGDERIVAATLSIVHDAAITNGAQVGDVELVEKWMHHRNNTSGLQEATRRGFIVDTMEVAAQWSALEAIFTNVRTSLMAVEGAVSATCHLSHSYLDGACLYFTFAAKPTPEFEQRYVQLWNACQRAALDAGANVSHHHGVGLNRGRFLPDSLGTGMDVLQSIKNTLDPRNIFNPGKLGLNPNTDNSKRKPVWP</sequence>
<evidence type="ECO:0000256" key="2">
    <source>
        <dbReference type="ARBA" id="ARBA00022630"/>
    </source>
</evidence>
<dbReference type="InterPro" id="IPR036318">
    <property type="entry name" value="FAD-bd_PCMH-like_sf"/>
</dbReference>
<evidence type="ECO:0000256" key="3">
    <source>
        <dbReference type="ARBA" id="ARBA00022827"/>
    </source>
</evidence>
<dbReference type="InterPro" id="IPR016166">
    <property type="entry name" value="FAD-bd_PCMH"/>
</dbReference>
<name>A0A6J6XP40_9ZZZZ</name>
<dbReference type="GO" id="GO:0005777">
    <property type="term" value="C:peroxisome"/>
    <property type="evidence" value="ECO:0007669"/>
    <property type="project" value="UniProtKB-ARBA"/>
</dbReference>
<feature type="domain" description="FAD-binding PCMH-type" evidence="5">
    <location>
        <begin position="70"/>
        <end position="249"/>
    </location>
</feature>
<dbReference type="Pfam" id="PF01565">
    <property type="entry name" value="FAD_binding_4"/>
    <property type="match status" value="1"/>
</dbReference>
<evidence type="ECO:0000259" key="5">
    <source>
        <dbReference type="PROSITE" id="PS51387"/>
    </source>
</evidence>
<dbReference type="SUPFAM" id="SSF56176">
    <property type="entry name" value="FAD-binding/transporter-associated domain-like"/>
    <property type="match status" value="1"/>
</dbReference>
<accession>A0A6J6XP40</accession>
<dbReference type="Gene3D" id="1.10.45.10">
    <property type="entry name" value="Vanillyl-alcohol Oxidase, Chain A, domain 4"/>
    <property type="match status" value="1"/>
</dbReference>
<dbReference type="InterPro" id="IPR004113">
    <property type="entry name" value="FAD-bd_oxidored_4_C"/>
</dbReference>
<dbReference type="GO" id="GO:0008609">
    <property type="term" value="F:alkylglycerone-phosphate synthase activity"/>
    <property type="evidence" value="ECO:0007669"/>
    <property type="project" value="InterPro"/>
</dbReference>
<evidence type="ECO:0000256" key="4">
    <source>
        <dbReference type="SAM" id="MobiDB-lite"/>
    </source>
</evidence>
<dbReference type="AlphaFoldDB" id="A0A6J6XP40"/>
<dbReference type="InterPro" id="IPR016169">
    <property type="entry name" value="FAD-bd_PCMH_sub2"/>
</dbReference>
<dbReference type="Pfam" id="PF02913">
    <property type="entry name" value="FAD-oxidase_C"/>
    <property type="match status" value="1"/>
</dbReference>
<dbReference type="Gene3D" id="3.30.43.10">
    <property type="entry name" value="Uridine Diphospho-n-acetylenolpyruvylglucosamine Reductase, domain 2"/>
    <property type="match status" value="1"/>
</dbReference>
<comment type="similarity">
    <text evidence="1">Belongs to the FAD-binding oxidoreductase/transferase type 4 family.</text>
</comment>